<dbReference type="Proteomes" id="UP000002421">
    <property type="component" value="Segment"/>
</dbReference>
<dbReference type="EMBL" id="EU197055">
    <property type="protein sequence ID" value="ABY63049.1"/>
    <property type="molecule type" value="Genomic_DNA"/>
</dbReference>
<protein>
    <submittedName>
        <fullName evidence="1">Virion structural protein</fullName>
    </submittedName>
</protein>
<dbReference type="KEGG" id="vg:6372418"/>
<reference evidence="1 2" key="1">
    <citation type="journal article" date="2008" name="Virology">
        <title>Characterization of Pseudomonas chlororaphis myovirus 201varphi2-1 via genomic sequencing, mass spectrometry, and electron microscopy.</title>
        <authorList>
            <person name="Thomas J.A."/>
            <person name="Rolando M.R."/>
            <person name="Carroll C.A."/>
            <person name="Shen P.S."/>
            <person name="Belnap D.M."/>
            <person name="Weintraub S.T."/>
            <person name="Serwer P."/>
            <person name="Hardies S.C."/>
        </authorList>
    </citation>
    <scope>NUCLEOTIDE SEQUENCE</scope>
</reference>
<name>B3FJ82_BP201</name>
<gene>
    <name evidence="1" type="ORF">201phi2-1p220</name>
</gene>
<evidence type="ECO:0000313" key="2">
    <source>
        <dbReference type="Proteomes" id="UP000002421"/>
    </source>
</evidence>
<organism evidence="1 2">
    <name type="scientific">Pseudomonas phage 201phi2-1</name>
    <name type="common">Pseudomonas chlororaphis phage 201phi2-1</name>
    <dbReference type="NCBI Taxonomy" id="198110"/>
    <lineage>
        <taxon>Viruses</taxon>
        <taxon>Duplodnaviria</taxon>
        <taxon>Heunggongvirae</taxon>
        <taxon>Uroviricota</taxon>
        <taxon>Caudoviricetes</taxon>
        <taxon>Chimalliviridae</taxon>
        <taxon>Serwervirus</taxon>
        <taxon>Serwervirus 201phi21</taxon>
    </lineage>
</organism>
<evidence type="ECO:0000313" key="1">
    <source>
        <dbReference type="EMBL" id="ABY63049.1"/>
    </source>
</evidence>
<dbReference type="RefSeq" id="YP_001956943.1">
    <property type="nucleotide sequence ID" value="NC_010821.1"/>
</dbReference>
<keyword evidence="2" id="KW-1185">Reference proteome</keyword>
<dbReference type="OrthoDB" id="15887at10239"/>
<accession>B3FJ82</accession>
<organismHost>
    <name type="scientific">Pseudomonas chlororaphis</name>
    <dbReference type="NCBI Taxonomy" id="587753"/>
</organismHost>
<sequence length="435" mass="48521">MTDITILPFDLTGTLASNLRVSEEHTLTLVTGRTNRMFAPKFGAYYKESLEVRTSAGVKLNYDTDYVCTYYYADIWDLNAKECCAIIVVTNPLVGNDIKITYQAVGGPYALSLDELKDILTEVDNSPESIAWDDIRNKPLQFPPALHYHEYWQLYGLESTVENLELLGEAWAVGRKGVLDDNRYYYEGYIDLAQKALDDYRVKVMAHITDRSNPHLTDKNKVGLGLINNWGMADATESATITVNNKYQPIGGVYDQLTNHVFPVLDLHVRDTNNPHRVQLTDPLLNLYSTAQIQQLINLRLARTETAFDSAAFQAIPLAQLYANFRTGLPAESVLANSVLPQALIAPAVPGWNPDDYVLNGANQFLPYSVLMQAYNDTQGSVYYIGATPLASWAHLSTGTYVITGTYVSFNSWRTMPQLSVYLKTGPGNSWAQAA</sequence>
<proteinExistence type="predicted"/>